<dbReference type="AlphaFoldDB" id="A0A0E9TRK5"/>
<dbReference type="EMBL" id="GBXM01053224">
    <property type="protein sequence ID" value="JAH55353.1"/>
    <property type="molecule type" value="Transcribed_RNA"/>
</dbReference>
<proteinExistence type="predicted"/>
<accession>A0A0E9TRK5</accession>
<organism evidence="1">
    <name type="scientific">Anguilla anguilla</name>
    <name type="common">European freshwater eel</name>
    <name type="synonym">Muraena anguilla</name>
    <dbReference type="NCBI Taxonomy" id="7936"/>
    <lineage>
        <taxon>Eukaryota</taxon>
        <taxon>Metazoa</taxon>
        <taxon>Chordata</taxon>
        <taxon>Craniata</taxon>
        <taxon>Vertebrata</taxon>
        <taxon>Euteleostomi</taxon>
        <taxon>Actinopterygii</taxon>
        <taxon>Neopterygii</taxon>
        <taxon>Teleostei</taxon>
        <taxon>Anguilliformes</taxon>
        <taxon>Anguillidae</taxon>
        <taxon>Anguilla</taxon>
    </lineage>
</organism>
<evidence type="ECO:0000313" key="1">
    <source>
        <dbReference type="EMBL" id="JAH55353.1"/>
    </source>
</evidence>
<reference evidence="1" key="2">
    <citation type="journal article" date="2015" name="Fish Shellfish Immunol.">
        <title>Early steps in the European eel (Anguilla anguilla)-Vibrio vulnificus interaction in the gills: Role of the RtxA13 toxin.</title>
        <authorList>
            <person name="Callol A."/>
            <person name="Pajuelo D."/>
            <person name="Ebbesson L."/>
            <person name="Teles M."/>
            <person name="MacKenzie S."/>
            <person name="Amaro C."/>
        </authorList>
    </citation>
    <scope>NUCLEOTIDE SEQUENCE</scope>
</reference>
<sequence length="48" mass="5446">MGKTEVVSTQKCIFLNFQSAYCNIAYCAQLTEESQNICARCLFCICKQ</sequence>
<name>A0A0E9TRK5_ANGAN</name>
<reference evidence="1" key="1">
    <citation type="submission" date="2014-11" db="EMBL/GenBank/DDBJ databases">
        <authorList>
            <person name="Amaro Gonzalez C."/>
        </authorList>
    </citation>
    <scope>NUCLEOTIDE SEQUENCE</scope>
</reference>
<protein>
    <submittedName>
        <fullName evidence="1">Uncharacterized protein</fullName>
    </submittedName>
</protein>